<gene>
    <name evidence="2" type="ORF">Barrevirus1_16</name>
</gene>
<evidence type="ECO:0000313" key="2">
    <source>
        <dbReference type="EMBL" id="AYV76794.1"/>
    </source>
</evidence>
<protein>
    <submittedName>
        <fullName evidence="2">Uncharacterized protein</fullName>
    </submittedName>
</protein>
<sequence>MPYLVTVETVAHVDIKYILGIGDESCEVYSLLYNFYKTCGNTFEEATTYYTITVYEITEPQITYIKSMYDKYEEQIEKITEEYDNLGLEDNLFGNFRFIPFCNSEDEVIFTKAEVKRINSIIKGATKIL</sequence>
<evidence type="ECO:0000256" key="1">
    <source>
        <dbReference type="SAM" id="Coils"/>
    </source>
</evidence>
<accession>A0A3G4ZR31</accession>
<proteinExistence type="predicted"/>
<feature type="coiled-coil region" evidence="1">
    <location>
        <begin position="62"/>
        <end position="89"/>
    </location>
</feature>
<dbReference type="EMBL" id="MK071998">
    <property type="protein sequence ID" value="AYV76794.1"/>
    <property type="molecule type" value="Genomic_DNA"/>
</dbReference>
<name>A0A3G4ZR31_9VIRU</name>
<reference evidence="2" key="1">
    <citation type="submission" date="2018-10" db="EMBL/GenBank/DDBJ databases">
        <title>Hidden diversity of soil giant viruses.</title>
        <authorList>
            <person name="Schulz F."/>
            <person name="Alteio L."/>
            <person name="Goudeau D."/>
            <person name="Ryan E.M."/>
            <person name="Malmstrom R.R."/>
            <person name="Blanchard J."/>
            <person name="Woyke T."/>
        </authorList>
    </citation>
    <scope>NUCLEOTIDE SEQUENCE</scope>
    <source>
        <strain evidence="2">BAV1</strain>
    </source>
</reference>
<organism evidence="2">
    <name type="scientific">Barrevirus sp</name>
    <dbReference type="NCBI Taxonomy" id="2487763"/>
    <lineage>
        <taxon>Viruses</taxon>
        <taxon>Varidnaviria</taxon>
        <taxon>Bamfordvirae</taxon>
        <taxon>Nucleocytoviricota</taxon>
        <taxon>Megaviricetes</taxon>
        <taxon>Imitervirales</taxon>
        <taxon>Mimiviridae</taxon>
        <taxon>Klosneuvirinae</taxon>
    </lineage>
</organism>
<keyword evidence="1" id="KW-0175">Coiled coil</keyword>